<evidence type="ECO:0000313" key="3">
    <source>
        <dbReference type="Proteomes" id="UP000093629"/>
    </source>
</evidence>
<reference evidence="2 3" key="1">
    <citation type="submission" date="2016-06" db="EMBL/GenBank/DDBJ databases">
        <authorList>
            <person name="Kjaerup R.B."/>
            <person name="Dalgaard T.S."/>
            <person name="Juul-Madsen H.R."/>
        </authorList>
    </citation>
    <scope>NUCLEOTIDE SEQUENCE [LARGE SCALE GENOMIC DNA]</scope>
    <source>
        <strain evidence="2 3">1245139.5</strain>
    </source>
</reference>
<dbReference type="Gene3D" id="1.10.10.10">
    <property type="entry name" value="Winged helix-like DNA-binding domain superfamily/Winged helix DNA-binding domain"/>
    <property type="match status" value="1"/>
</dbReference>
<evidence type="ECO:0000256" key="1">
    <source>
        <dbReference type="SAM" id="MobiDB-lite"/>
    </source>
</evidence>
<feature type="compositionally biased region" description="Acidic residues" evidence="1">
    <location>
        <begin position="125"/>
        <end position="136"/>
    </location>
</feature>
<dbReference type="SUPFAM" id="SSF46785">
    <property type="entry name" value="Winged helix' DNA-binding domain"/>
    <property type="match status" value="1"/>
</dbReference>
<protein>
    <submittedName>
        <fullName evidence="2">Uncharacterized protein</fullName>
    </submittedName>
</protein>
<feature type="region of interest" description="Disordered" evidence="1">
    <location>
        <begin position="114"/>
        <end position="149"/>
    </location>
</feature>
<dbReference type="InterPro" id="IPR011991">
    <property type="entry name" value="ArsR-like_HTH"/>
</dbReference>
<comment type="caution">
    <text evidence="2">The sequence shown here is derived from an EMBL/GenBank/DDBJ whole genome shotgun (WGS) entry which is preliminary data.</text>
</comment>
<dbReference type="CDD" id="cd00090">
    <property type="entry name" value="HTH_ARSR"/>
    <property type="match status" value="1"/>
</dbReference>
<evidence type="ECO:0000313" key="2">
    <source>
        <dbReference type="EMBL" id="OBK13318.1"/>
    </source>
</evidence>
<feature type="compositionally biased region" description="Polar residues" evidence="1">
    <location>
        <begin position="114"/>
        <end position="124"/>
    </location>
</feature>
<dbReference type="OrthoDB" id="3358527at2"/>
<dbReference type="AlphaFoldDB" id="A0A1A3MTS6"/>
<proteinExistence type="predicted"/>
<dbReference type="InterPro" id="IPR036390">
    <property type="entry name" value="WH_DNA-bd_sf"/>
</dbReference>
<dbReference type="RefSeq" id="WP_065159965.1">
    <property type="nucleotide sequence ID" value="NZ_LZLQ01000118.1"/>
</dbReference>
<dbReference type="EMBL" id="LZLQ01000118">
    <property type="protein sequence ID" value="OBK13318.1"/>
    <property type="molecule type" value="Genomic_DNA"/>
</dbReference>
<dbReference type="InterPro" id="IPR036388">
    <property type="entry name" value="WH-like_DNA-bd_sf"/>
</dbReference>
<sequence length="239" mass="25227">MATPFTLVGDHDAEVLPAPLAEADAKRLDDRIRRMATATGEHAAKLADLVAEAKRGQVHRALGFTSWPAYLADRLAPLSAALTGDIRREVVALMAGEGMSQRAIAAVTGASQSTVSRHLSGDSSESPDDAGADEGVPEPPPATVTGLDGKTYAKRRTAHAVQPLNGTFRRRLNASREAVIKLCKIAESDRFDPASLGEDADAIRSQIDAAISALTQVRVRLETHWGGEVTLPEPTAPPG</sequence>
<accession>A0A1A3MTS6</accession>
<name>A0A1A3MTS6_MYCAS</name>
<organism evidence="2 3">
    <name type="scientific">Mycobacterium asiaticum</name>
    <dbReference type="NCBI Taxonomy" id="1790"/>
    <lineage>
        <taxon>Bacteria</taxon>
        <taxon>Bacillati</taxon>
        <taxon>Actinomycetota</taxon>
        <taxon>Actinomycetes</taxon>
        <taxon>Mycobacteriales</taxon>
        <taxon>Mycobacteriaceae</taxon>
        <taxon>Mycobacterium</taxon>
    </lineage>
</organism>
<dbReference type="Proteomes" id="UP000093629">
    <property type="component" value="Unassembled WGS sequence"/>
</dbReference>
<keyword evidence="3" id="KW-1185">Reference proteome</keyword>
<gene>
    <name evidence="2" type="ORF">A5636_09475</name>
</gene>